<dbReference type="EMBL" id="BEXD01004081">
    <property type="protein sequence ID" value="GBC06525.1"/>
    <property type="molecule type" value="Genomic_DNA"/>
</dbReference>
<dbReference type="Proteomes" id="UP000247702">
    <property type="component" value="Unassembled WGS sequence"/>
</dbReference>
<dbReference type="PANTHER" id="PTHR37049">
    <property type="entry name" value="PEPTIDASE S41 FAMILY PROTEIN"/>
    <property type="match status" value="1"/>
</dbReference>
<comment type="caution">
    <text evidence="3">The sequence shown here is derived from an EMBL/GenBank/DDBJ whole genome shotgun (WGS) entry which is preliminary data.</text>
</comment>
<evidence type="ECO:0000256" key="1">
    <source>
        <dbReference type="SAM" id="SignalP"/>
    </source>
</evidence>
<keyword evidence="1" id="KW-0732">Signal</keyword>
<sequence length="668" mass="75777">MKSTLNNFYILIFALIALLVIPCDSADDACARLANDYKQSNGDPNFSLKHSDVQACFESFPYDKNLAKNTIETLKRSLQGFYVFLSQAKEPPQQGFSFRAMDLIKELDSLLSNNYKTDYQFMMDTFNLINDLKDPHLGFMQSCYFTFSYDQQLSLYSVVNNNEQIIKIFEDKKDKNTIDCEVTHIDGKPSIEVIKEYADTLPLSRDSGARFNYALSRVIFDDNGDLVETPGSFTSRRNLPNNSSVEYSLKCANDASKNFTREWKVTPKTPIMFNMFNTSKDYWDTFCLINDNITVPSSNATNVKAVTQKIYNVTEAKMVYKTSISEFFILSDKKTGVFVLSSVSAPDFVDELFEIQNGFNLLENSGIKKLVLDFSDNIGGSIELGFFIVYLLFPGSDPSFNQDMVVTEISREAFFQATAQSELKHYIDISKIPPFNISSNESIARWAADAAYDVTSGDSDFDAFSYKNPATHEHFHNAKEFIGNNANIRGGTPTKYTTKFVNRYSERLGTFIELVSGNFFNKYEWKNKDMIILTNGLCGSACASISQRMAIKHNVSTVAIGGYKDTQLSYASFPGGQIIKFDDFLEDLDGIGLLQNKTLVDLIPLPFEINAKFSFTLREAYDVVNKYDLNQEDVLEFIFKPAEYRIYYDEITARDPSVLWLKVAKLLN</sequence>
<protein>
    <submittedName>
        <fullName evidence="4">Secreted peptidase family S41</fullName>
    </submittedName>
</protein>
<dbReference type="EMBL" id="BLAL01000073">
    <property type="protein sequence ID" value="GES83695.1"/>
    <property type="molecule type" value="Genomic_DNA"/>
</dbReference>
<name>A0A2Z6S6S2_9GLOM</name>
<dbReference type="InterPro" id="IPR029045">
    <property type="entry name" value="ClpP/crotonase-like_dom_sf"/>
</dbReference>
<gene>
    <name evidence="4" type="ORF">RCL2_001084900</name>
    <name evidence="3" type="ORF">RclHR1_00690015</name>
</gene>
<accession>A0A2Z6S6S2</accession>
<feature type="domain" description="CPAF-like PDZ" evidence="2">
    <location>
        <begin position="149"/>
        <end position="265"/>
    </location>
</feature>
<feature type="chain" id="PRO_5036060196" evidence="1">
    <location>
        <begin position="26"/>
        <end position="668"/>
    </location>
</feature>
<dbReference type="Proteomes" id="UP000615446">
    <property type="component" value="Unassembled WGS sequence"/>
</dbReference>
<dbReference type="STRING" id="94130.A0A2Z6S6S2"/>
<dbReference type="SUPFAM" id="SSF52096">
    <property type="entry name" value="ClpP/crotonase"/>
    <property type="match status" value="1"/>
</dbReference>
<evidence type="ECO:0000259" key="2">
    <source>
        <dbReference type="Pfam" id="PF23658"/>
    </source>
</evidence>
<dbReference type="PANTHER" id="PTHR37049:SF4">
    <property type="entry name" value="RHODANESE DOMAIN-CONTAINING PROTEIN"/>
    <property type="match status" value="1"/>
</dbReference>
<keyword evidence="5" id="KW-1185">Reference proteome</keyword>
<dbReference type="OrthoDB" id="27214at2759"/>
<evidence type="ECO:0000313" key="3">
    <source>
        <dbReference type="EMBL" id="GBC06525.1"/>
    </source>
</evidence>
<dbReference type="Gene3D" id="3.90.226.10">
    <property type="entry name" value="2-enoyl-CoA Hydratase, Chain A, domain 1"/>
    <property type="match status" value="1"/>
</dbReference>
<evidence type="ECO:0000313" key="5">
    <source>
        <dbReference type="Proteomes" id="UP000247702"/>
    </source>
</evidence>
<dbReference type="InterPro" id="IPR056186">
    <property type="entry name" value="PDZ_CPAF-rel"/>
</dbReference>
<proteinExistence type="predicted"/>
<feature type="signal peptide" evidence="1">
    <location>
        <begin position="1"/>
        <end position="25"/>
    </location>
</feature>
<evidence type="ECO:0000313" key="4">
    <source>
        <dbReference type="EMBL" id="GES83695.1"/>
    </source>
</evidence>
<dbReference type="Pfam" id="PF23658">
    <property type="entry name" value="PDZ_CPAF_rel"/>
    <property type="match status" value="1"/>
</dbReference>
<dbReference type="AlphaFoldDB" id="A0A2Z6S6S2"/>
<dbReference type="InterPro" id="IPR052766">
    <property type="entry name" value="S41A_metabolite_peptidase"/>
</dbReference>
<reference evidence="3 5" key="1">
    <citation type="submission" date="2017-11" db="EMBL/GenBank/DDBJ databases">
        <title>The genome of Rhizophagus clarus HR1 reveals common genetic basis of auxotrophy among arbuscular mycorrhizal fungi.</title>
        <authorList>
            <person name="Kobayashi Y."/>
        </authorList>
    </citation>
    <scope>NUCLEOTIDE SEQUENCE [LARGE SCALE GENOMIC DNA]</scope>
    <source>
        <strain evidence="3 5">HR1</strain>
    </source>
</reference>
<organism evidence="3 5">
    <name type="scientific">Rhizophagus clarus</name>
    <dbReference type="NCBI Taxonomy" id="94130"/>
    <lineage>
        <taxon>Eukaryota</taxon>
        <taxon>Fungi</taxon>
        <taxon>Fungi incertae sedis</taxon>
        <taxon>Mucoromycota</taxon>
        <taxon>Glomeromycotina</taxon>
        <taxon>Glomeromycetes</taxon>
        <taxon>Glomerales</taxon>
        <taxon>Glomeraceae</taxon>
        <taxon>Rhizophagus</taxon>
    </lineage>
</organism>
<reference evidence="4" key="2">
    <citation type="submission" date="2019-10" db="EMBL/GenBank/DDBJ databases">
        <title>Conservation and host-specific expression of non-tandemly repeated heterogenous ribosome RNA gene in arbuscular mycorrhizal fungi.</title>
        <authorList>
            <person name="Maeda T."/>
            <person name="Kobayashi Y."/>
            <person name="Nakagawa T."/>
            <person name="Ezawa T."/>
            <person name="Yamaguchi K."/>
            <person name="Bino T."/>
            <person name="Nishimoto Y."/>
            <person name="Shigenobu S."/>
            <person name="Kawaguchi M."/>
        </authorList>
    </citation>
    <scope>NUCLEOTIDE SEQUENCE</scope>
    <source>
        <strain evidence="4">HR1</strain>
    </source>
</reference>